<evidence type="ECO:0000313" key="3">
    <source>
        <dbReference type="Proteomes" id="UP000006727"/>
    </source>
</evidence>
<organism evidence="1">
    <name type="scientific">Physcomitrium patens</name>
    <name type="common">Spreading-leaved earth moss</name>
    <name type="synonym">Physcomitrella patens</name>
    <dbReference type="NCBI Taxonomy" id="3218"/>
    <lineage>
        <taxon>Eukaryota</taxon>
        <taxon>Viridiplantae</taxon>
        <taxon>Streptophyta</taxon>
        <taxon>Embryophyta</taxon>
        <taxon>Bryophyta</taxon>
        <taxon>Bryophytina</taxon>
        <taxon>Bryopsida</taxon>
        <taxon>Funariidae</taxon>
        <taxon>Funariales</taxon>
        <taxon>Funariaceae</taxon>
        <taxon>Physcomitrium</taxon>
    </lineage>
</organism>
<evidence type="ECO:0000313" key="1">
    <source>
        <dbReference type="EMBL" id="PNR57002.1"/>
    </source>
</evidence>
<dbReference type="InParanoid" id="A0A2K1KT96"/>
<protein>
    <submittedName>
        <fullName evidence="1 2">Uncharacterized protein</fullName>
    </submittedName>
</protein>
<name>A0A2K1KT96_PHYPA</name>
<gene>
    <name evidence="1" type="ORF">PHYPA_003995</name>
</gene>
<sequence>MECQLLCFVNFLGRSSSHLPPRQVTITEAVTQFDTRSSDSDTETDLFAVRFGDIAVEVMHSQPRPSPPLIPFLSISHTSSFSPHPIQRC</sequence>
<evidence type="ECO:0000313" key="2">
    <source>
        <dbReference type="EnsemblPlants" id="PAC:32942642.CDS.1"/>
    </source>
</evidence>
<dbReference type="Gramene" id="Pp3c3_4241V3.1">
    <property type="protein sequence ID" value="PAC:32942642.CDS.1"/>
    <property type="gene ID" value="Pp3c3_4241"/>
</dbReference>
<dbReference type="EnsemblPlants" id="Pp3c3_4241V3.1">
    <property type="protein sequence ID" value="PAC:32942642.CDS.1"/>
    <property type="gene ID" value="Pp3c3_4241"/>
</dbReference>
<dbReference type="AlphaFoldDB" id="A0A2K1KT96"/>
<reference evidence="1 3" key="2">
    <citation type="journal article" date="2018" name="Plant J.">
        <title>The Physcomitrella patens chromosome-scale assembly reveals moss genome structure and evolution.</title>
        <authorList>
            <person name="Lang D."/>
            <person name="Ullrich K.K."/>
            <person name="Murat F."/>
            <person name="Fuchs J."/>
            <person name="Jenkins J."/>
            <person name="Haas F.B."/>
            <person name="Piednoel M."/>
            <person name="Gundlach H."/>
            <person name="Van Bel M."/>
            <person name="Meyberg R."/>
            <person name="Vives C."/>
            <person name="Morata J."/>
            <person name="Symeonidi A."/>
            <person name="Hiss M."/>
            <person name="Muchero W."/>
            <person name="Kamisugi Y."/>
            <person name="Saleh O."/>
            <person name="Blanc G."/>
            <person name="Decker E.L."/>
            <person name="van Gessel N."/>
            <person name="Grimwood J."/>
            <person name="Hayes R.D."/>
            <person name="Graham S.W."/>
            <person name="Gunter L.E."/>
            <person name="McDaniel S.F."/>
            <person name="Hoernstein S.N.W."/>
            <person name="Larsson A."/>
            <person name="Li F.W."/>
            <person name="Perroud P.F."/>
            <person name="Phillips J."/>
            <person name="Ranjan P."/>
            <person name="Rokshar D.S."/>
            <person name="Rothfels C.J."/>
            <person name="Schneider L."/>
            <person name="Shu S."/>
            <person name="Stevenson D.W."/>
            <person name="Thummler F."/>
            <person name="Tillich M."/>
            <person name="Villarreal Aguilar J.C."/>
            <person name="Widiez T."/>
            <person name="Wong G.K."/>
            <person name="Wymore A."/>
            <person name="Zhang Y."/>
            <person name="Zimmer A.D."/>
            <person name="Quatrano R.S."/>
            <person name="Mayer K.F.X."/>
            <person name="Goodstein D."/>
            <person name="Casacuberta J.M."/>
            <person name="Vandepoele K."/>
            <person name="Reski R."/>
            <person name="Cuming A.C."/>
            <person name="Tuskan G.A."/>
            <person name="Maumus F."/>
            <person name="Salse J."/>
            <person name="Schmutz J."/>
            <person name="Rensing S.A."/>
        </authorList>
    </citation>
    <scope>NUCLEOTIDE SEQUENCE [LARGE SCALE GENOMIC DNA]</scope>
    <source>
        <strain evidence="2 3">cv. Gransden 2004</strain>
    </source>
</reference>
<dbReference type="Proteomes" id="UP000006727">
    <property type="component" value="Chromosome 3"/>
</dbReference>
<keyword evidence="3" id="KW-1185">Reference proteome</keyword>
<reference evidence="2" key="3">
    <citation type="submission" date="2020-12" db="UniProtKB">
        <authorList>
            <consortium name="EnsemblPlants"/>
        </authorList>
    </citation>
    <scope>IDENTIFICATION</scope>
</reference>
<dbReference type="EMBL" id="ABEU02000003">
    <property type="protein sequence ID" value="PNR57002.1"/>
    <property type="molecule type" value="Genomic_DNA"/>
</dbReference>
<accession>A0A2K1KT96</accession>
<proteinExistence type="predicted"/>
<reference evidence="1 3" key="1">
    <citation type="journal article" date="2008" name="Science">
        <title>The Physcomitrella genome reveals evolutionary insights into the conquest of land by plants.</title>
        <authorList>
            <person name="Rensing S."/>
            <person name="Lang D."/>
            <person name="Zimmer A."/>
            <person name="Terry A."/>
            <person name="Salamov A."/>
            <person name="Shapiro H."/>
            <person name="Nishiyama T."/>
            <person name="Perroud P.-F."/>
            <person name="Lindquist E."/>
            <person name="Kamisugi Y."/>
            <person name="Tanahashi T."/>
            <person name="Sakakibara K."/>
            <person name="Fujita T."/>
            <person name="Oishi K."/>
            <person name="Shin-I T."/>
            <person name="Kuroki Y."/>
            <person name="Toyoda A."/>
            <person name="Suzuki Y."/>
            <person name="Hashimoto A."/>
            <person name="Yamaguchi K."/>
            <person name="Sugano A."/>
            <person name="Kohara Y."/>
            <person name="Fujiyama A."/>
            <person name="Anterola A."/>
            <person name="Aoki S."/>
            <person name="Ashton N."/>
            <person name="Barbazuk W.B."/>
            <person name="Barker E."/>
            <person name="Bennetzen J."/>
            <person name="Bezanilla M."/>
            <person name="Blankenship R."/>
            <person name="Cho S.H."/>
            <person name="Dutcher S."/>
            <person name="Estelle M."/>
            <person name="Fawcett J.A."/>
            <person name="Gundlach H."/>
            <person name="Hanada K."/>
            <person name="Heyl A."/>
            <person name="Hicks K.A."/>
            <person name="Hugh J."/>
            <person name="Lohr M."/>
            <person name="Mayer K."/>
            <person name="Melkozernov A."/>
            <person name="Murata T."/>
            <person name="Nelson D."/>
            <person name="Pils B."/>
            <person name="Prigge M."/>
            <person name="Reiss B."/>
            <person name="Renner T."/>
            <person name="Rombauts S."/>
            <person name="Rushton P."/>
            <person name="Sanderfoot A."/>
            <person name="Schween G."/>
            <person name="Shiu S.-H."/>
            <person name="Stueber K."/>
            <person name="Theodoulou F.L."/>
            <person name="Tu H."/>
            <person name="Van de Peer Y."/>
            <person name="Verrier P.J."/>
            <person name="Waters E."/>
            <person name="Wood A."/>
            <person name="Yang L."/>
            <person name="Cove D."/>
            <person name="Cuming A."/>
            <person name="Hasebe M."/>
            <person name="Lucas S."/>
            <person name="Mishler D.B."/>
            <person name="Reski R."/>
            <person name="Grigoriev I."/>
            <person name="Quatrano R.S."/>
            <person name="Boore J.L."/>
        </authorList>
    </citation>
    <scope>NUCLEOTIDE SEQUENCE [LARGE SCALE GENOMIC DNA]</scope>
    <source>
        <strain evidence="2 3">cv. Gransden 2004</strain>
    </source>
</reference>
<dbReference type="PaxDb" id="3218-PP1S1_645V6.1"/>